<keyword evidence="1" id="KW-0812">Transmembrane</keyword>
<organism evidence="2 3">
    <name type="scientific">Brachybacterium halotolerans</name>
    <dbReference type="NCBI Taxonomy" id="2795215"/>
    <lineage>
        <taxon>Bacteria</taxon>
        <taxon>Bacillati</taxon>
        <taxon>Actinomycetota</taxon>
        <taxon>Actinomycetes</taxon>
        <taxon>Micrococcales</taxon>
        <taxon>Dermabacteraceae</taxon>
        <taxon>Brachybacterium</taxon>
    </lineage>
</organism>
<dbReference type="Proteomes" id="UP000612352">
    <property type="component" value="Unassembled WGS sequence"/>
</dbReference>
<keyword evidence="1" id="KW-1133">Transmembrane helix</keyword>
<evidence type="ECO:0000313" key="3">
    <source>
        <dbReference type="Proteomes" id="UP000612352"/>
    </source>
</evidence>
<gene>
    <name evidence="2" type="ORF">I8D64_05895</name>
</gene>
<name>A0ABS1B8F3_9MICO</name>
<accession>A0ABS1B8F3</accession>
<dbReference type="RefSeq" id="WP_200501573.1">
    <property type="nucleotide sequence ID" value="NZ_JAEDAJ010000002.1"/>
</dbReference>
<feature type="transmembrane region" description="Helical" evidence="1">
    <location>
        <begin position="6"/>
        <end position="31"/>
    </location>
</feature>
<comment type="caution">
    <text evidence="2">The sequence shown here is derived from an EMBL/GenBank/DDBJ whole genome shotgun (WGS) entry which is preliminary data.</text>
</comment>
<evidence type="ECO:0000313" key="2">
    <source>
        <dbReference type="EMBL" id="MBK0330933.1"/>
    </source>
</evidence>
<protein>
    <submittedName>
        <fullName evidence="2">Uncharacterized protein</fullName>
    </submittedName>
</protein>
<dbReference type="EMBL" id="JAEDAJ010000002">
    <property type="protein sequence ID" value="MBK0330933.1"/>
    <property type="molecule type" value="Genomic_DNA"/>
</dbReference>
<keyword evidence="3" id="KW-1185">Reference proteome</keyword>
<reference evidence="2 3" key="1">
    <citation type="submission" date="2020-12" db="EMBL/GenBank/DDBJ databases">
        <title>Brachybacterium sp. MASK1Z-5, whole genome shotgun sequence.</title>
        <authorList>
            <person name="Tuo L."/>
        </authorList>
    </citation>
    <scope>NUCLEOTIDE SEQUENCE [LARGE SCALE GENOMIC DNA]</scope>
    <source>
        <strain evidence="2 3">MASK1Z-5</strain>
    </source>
</reference>
<keyword evidence="1" id="KW-0472">Membrane</keyword>
<proteinExistence type="predicted"/>
<sequence>MSELSAPHIIAIVIIVALVLAFVIRLAIWIIRRGVSEGHRDAARRGHHDPE</sequence>
<evidence type="ECO:0000256" key="1">
    <source>
        <dbReference type="SAM" id="Phobius"/>
    </source>
</evidence>